<protein>
    <submittedName>
        <fullName evidence="1">22027_t:CDS:1</fullName>
    </submittedName>
</protein>
<proteinExistence type="predicted"/>
<accession>A0ACA9KQB3</accession>
<dbReference type="Proteomes" id="UP000789920">
    <property type="component" value="Unassembled WGS sequence"/>
</dbReference>
<feature type="non-terminal residue" evidence="1">
    <location>
        <position position="1"/>
    </location>
</feature>
<organism evidence="1 2">
    <name type="scientific">Racocetra persica</name>
    <dbReference type="NCBI Taxonomy" id="160502"/>
    <lineage>
        <taxon>Eukaryota</taxon>
        <taxon>Fungi</taxon>
        <taxon>Fungi incertae sedis</taxon>
        <taxon>Mucoromycota</taxon>
        <taxon>Glomeromycotina</taxon>
        <taxon>Glomeromycetes</taxon>
        <taxon>Diversisporales</taxon>
        <taxon>Gigasporaceae</taxon>
        <taxon>Racocetra</taxon>
    </lineage>
</organism>
<reference evidence="1" key="1">
    <citation type="submission" date="2021-06" db="EMBL/GenBank/DDBJ databases">
        <authorList>
            <person name="Kallberg Y."/>
            <person name="Tangrot J."/>
            <person name="Rosling A."/>
        </authorList>
    </citation>
    <scope>NUCLEOTIDE SEQUENCE</scope>
    <source>
        <strain evidence="1">MA461A</strain>
    </source>
</reference>
<dbReference type="EMBL" id="CAJVQC010001076">
    <property type="protein sequence ID" value="CAG8486986.1"/>
    <property type="molecule type" value="Genomic_DNA"/>
</dbReference>
<sequence>PHLDEIDKINNRILYQKIIKTIITISYFEIESCDFLVHKIIEKENLDPDIVNSLRELISKDIDSDNPCELEQHFKSLSEDIRKDCLPAFRNRFTNLILNDDLTWNSACLNSFLLLFTQLFTTESEVVQIINNCTKKIPSLCDAWYSNITSTSQKGQNIVILMYKQLSEVSFIFKKRPDIYKQLIGIIEKRINNISIQLLLQSTSFVGRLETKMPNIAKDFTRIFNEKFDPFINSIDDDALITNIAHICDSSPASLNVPNRLCESTVCHILDIIRSKIVASSEFNVSNDETQLLLLKSSKFWSFLLNASGVVIELHSHPQMNHVRSQIIQLANMIRNKSIQMGLLESLTEFKNDDLISYFNSGIGLENEEQMITGEILDFLREKSHEHSDTAKHLFSFYHKWCNKAEDFLTYVNDLTHKMETLKDVPLADFDSIEYWYPHTGIIEVSQKVYKYENSVTFANMIENNTKGEIQMSIADIAEMFTRSMIEQYQKICNSYKNWQNINCSEARVFWKCITKEQVKHELEIMAGDASLYRQRNQVQNGLVASIECLTIIPRHIEQLEWLLLVFIQFKVRDPDKSWVFLMLQHLKDDDMGLNELPGIFQELNEHLNKLDKYIWTIVKELAYANEFIKYLLENLIGRDLTNLINAVDDQSDTKLLQENTVAALIEVNKALNPLNNDSVRLSTTSFLRCLSEVSQKHPSLAEKISSCGSHNLALQNMHRNIAKRGEVTKERIKNAATIGHYIFEHNEKSNSCELTLKYDTTQNQHNDAPRVTASYNIAELRDLYGRALLIGKSRASTDHSIDDDGKEDISILMNQFVMQVDLAQQITTVASRLIQYGHFLYQKMRMEARGTTDLQHLLNKLNDDMKNWEKIVDQAQNEHYYLTFFSARHILAFYDYFRNVHNGNDNLCTSNQEICRNLIRFVNDEAQLPQLHNHIDEWPDVQSEADFLPTLCKIGATLCDIFIDIQQRNRPIPDDVEPIIADTVFKGKIFVADCHSRSLVPNVILSLFTNHGSFPEPWQVLICRSTTTAEEISLFIKRSFIAAKNDYEDYLFCIANVEFLDFELQYNLVKTIRTFQEKETNYLLALVCTREKGINHHILDQFSENIHTTNGLDTESMKLLYSEICDYATCVTSNMSGQGKTEWIKESSFGLRKAPRTLLISDNVNFGTLVRQLANCKLNAFESLHLDITLVTYPHEINFFLFELLTFGVVSNELDIVHLSQIPIFIEIASTIEQYLLDSLSLTKYIRRHHLEWDLENFIVSHHVNSPIQIVSHYMDVHFHGDLNDTNIRFIGNEAVKEPLPAKRCRELLEHYFFNGQLDNVFSYRFLEIFVNVLADQLARLSASSFFQVEQLNVMTKETNIRSSLFEILVSCSKEFATRAIKAKDMQKANVQEKNTQDIDTARLGNMVQWDDSNHLVVVFLSQMPDSICALYRERSKVPTNVKNLLKSQNAELQDYHNMKPGMLLEQLERLARRKMHKLKNLPEYALTIENLLKMAMILLRSRANIPVVCCGEAGCGKTSLVSFLSMIMEVNFRALNLHAGVHKDDILEFMEKATELAQEGETWVFLDEINTCDHIGMLGSLISHRILNGRKLHPNIRIFAACNPYRLRVKTQSNVGLSRLYEEKGKLVYQVHPMPDQILDYVWDYGHLKAEDERNYIEIMVKTQLNHPFFAELLCASQAFIRNVEEPFSVSLRDVKRAIKIFKLHDQYQRKKYRKEMIDIIRKHQRTPDEPRYRNHTYKDFFERIILHEQENYINRMQCPEGTAKNEALLENILVMIVCIQTRIPVFIIGAPGSSKSLAVRIISMNLRGADSNDSYFRTLPQVYMIPYQGSSSSTSEGITKVFQTAQNYQQTSSKENPVTAVVLLDEVGLAETSPYNPLKVLHALLEPPLGSQSSEPAVPVIGISNWRLDNSKSSRALLVQRPLFAENDLVDTARRLLGNIKEIYDIDDFLKKLAKSYLDYIKNQKYPNFHGLRDYYSLVKSIRSVKNKQKLNIQLALARNFGGADNMDELCITYFQPVLKQPHKSRFDYIPIPVQDLIDANFEEKNARNLMLIGNSNSIVALQTYRLRQKHTEPVVIIGSQFPDDIDGGDYSYAILNRIMMCVETGRPLILTDLEIIYGSLYDLFNQNFLSEGNSSEESDKKNFTRISLGPYSNPMLYDEAKLPLADPPLLNRFEKQRLTLNETLSSHEKRLVERLKDWTREISTIVESENDTKSLFNETDMFIGFSSEETLQSLVIDQYGKNPDLDDDAIIHACKEALISIATSDGIVRANMIQFE</sequence>
<name>A0ACA9KQB3_9GLOM</name>
<evidence type="ECO:0000313" key="1">
    <source>
        <dbReference type="EMBL" id="CAG8486986.1"/>
    </source>
</evidence>
<evidence type="ECO:0000313" key="2">
    <source>
        <dbReference type="Proteomes" id="UP000789920"/>
    </source>
</evidence>
<gene>
    <name evidence="1" type="ORF">RPERSI_LOCUS1226</name>
</gene>
<comment type="caution">
    <text evidence="1">The sequence shown here is derived from an EMBL/GenBank/DDBJ whole genome shotgun (WGS) entry which is preliminary data.</text>
</comment>
<keyword evidence="2" id="KW-1185">Reference proteome</keyword>